<evidence type="ECO:0000313" key="2">
    <source>
        <dbReference type="EMBL" id="CCM63147.1"/>
    </source>
</evidence>
<dbReference type="InterPro" id="IPR051044">
    <property type="entry name" value="MAG_DAG_Lipase"/>
</dbReference>
<dbReference type="EMBL" id="CANL01000010">
    <property type="protein sequence ID" value="CCM63147.1"/>
    <property type="molecule type" value="Genomic_DNA"/>
</dbReference>
<dbReference type="RefSeq" id="WP_012225329.1">
    <property type="nucleotide sequence ID" value="NZ_HG422565.1"/>
</dbReference>
<accession>R4Z3I4</accession>
<dbReference type="eggNOG" id="COG2267">
    <property type="taxonomic scope" value="Bacteria"/>
</dbReference>
<dbReference type="GO" id="GO:0016787">
    <property type="term" value="F:hydrolase activity"/>
    <property type="evidence" value="ECO:0007669"/>
    <property type="project" value="UniProtKB-KW"/>
</dbReference>
<dbReference type="Pfam" id="PF12146">
    <property type="entry name" value="Hydrolase_4"/>
    <property type="match status" value="1"/>
</dbReference>
<feature type="domain" description="Serine aminopeptidase S33" evidence="1">
    <location>
        <begin position="30"/>
        <end position="263"/>
    </location>
</feature>
<gene>
    <name evidence="2" type="ORF">BN381_180024</name>
</gene>
<dbReference type="EC" id="3.1.1.-" evidence="2"/>
<reference evidence="2 3" key="1">
    <citation type="journal article" date="2013" name="ISME J.">
        <title>Metabolic model for the filamentous 'Candidatus Microthrix parvicella' based on genomic and metagenomic analyses.</title>
        <authorList>
            <person name="Jon McIlroy S."/>
            <person name="Kristiansen R."/>
            <person name="Albertsen M."/>
            <person name="Michael Karst S."/>
            <person name="Rossetti S."/>
            <person name="Lund Nielsen J."/>
            <person name="Tandoi V."/>
            <person name="James Seviour R."/>
            <person name="Nielsen P.H."/>
        </authorList>
    </citation>
    <scope>NUCLEOTIDE SEQUENCE [LARGE SCALE GENOMIC DNA]</scope>
    <source>
        <strain evidence="2 3">RN1</strain>
    </source>
</reference>
<dbReference type="PANTHER" id="PTHR11614">
    <property type="entry name" value="PHOSPHOLIPASE-RELATED"/>
    <property type="match status" value="1"/>
</dbReference>
<comment type="caution">
    <text evidence="2">The sequence shown here is derived from an EMBL/GenBank/DDBJ whole genome shotgun (WGS) entry which is preliminary data.</text>
</comment>
<evidence type="ECO:0000313" key="3">
    <source>
        <dbReference type="Proteomes" id="UP000018291"/>
    </source>
</evidence>
<dbReference type="AlphaFoldDB" id="R4Z3I4"/>
<dbReference type="SUPFAM" id="SSF53474">
    <property type="entry name" value="alpha/beta-Hydrolases"/>
    <property type="match status" value="1"/>
</dbReference>
<dbReference type="Proteomes" id="UP000018291">
    <property type="component" value="Unassembled WGS sequence"/>
</dbReference>
<dbReference type="STRING" id="1229780.BN381_180024"/>
<sequence length="279" mass="29579">MNTETSTKPGTGGVTLHTIRWTPDAQPTARPTAEILLVHGYAEHSGRYEQVARRFCDAGFAVTSLDHRGHGQTTGVKRGTIDSFPALVDDLVAMVDGIGTDTPLFVYGHSMGGLATVRLAERDDSRFAGVIITGASLQAAASVPRPVLAAANLVGRFAPNLPTIQLDGDAISRVPEVRADYDADPLNFRGKVTTGTARQLSVAMDAAMDEAANITAPILIMHGSDDTLADPAGSVRFSSKVGSTDRTVSIWPGCFHELHNEPEADAVLATVIDWINGHR</sequence>
<evidence type="ECO:0000259" key="1">
    <source>
        <dbReference type="Pfam" id="PF12146"/>
    </source>
</evidence>
<dbReference type="HOGENOM" id="CLU_026209_7_2_11"/>
<dbReference type="InterPro" id="IPR022742">
    <property type="entry name" value="Hydrolase_4"/>
</dbReference>
<proteinExistence type="predicted"/>
<dbReference type="Gene3D" id="3.40.50.1820">
    <property type="entry name" value="alpha/beta hydrolase"/>
    <property type="match status" value="1"/>
</dbReference>
<organism evidence="2 3">
    <name type="scientific">Candidatus Neomicrothrix parvicella RN1</name>
    <dbReference type="NCBI Taxonomy" id="1229780"/>
    <lineage>
        <taxon>Bacteria</taxon>
        <taxon>Bacillati</taxon>
        <taxon>Actinomycetota</taxon>
        <taxon>Acidimicrobiia</taxon>
        <taxon>Acidimicrobiales</taxon>
        <taxon>Microthrixaceae</taxon>
        <taxon>Candidatus Neomicrothrix</taxon>
    </lineage>
</organism>
<name>R4Z3I4_9ACTN</name>
<keyword evidence="3" id="KW-1185">Reference proteome</keyword>
<protein>
    <submittedName>
        <fullName evidence="2">Putative monoglyceride lipase</fullName>
        <ecNumber evidence="2">3.1.1.-</ecNumber>
    </submittedName>
</protein>
<dbReference type="InterPro" id="IPR029058">
    <property type="entry name" value="AB_hydrolase_fold"/>
</dbReference>
<keyword evidence="2" id="KW-0378">Hydrolase</keyword>